<organism evidence="5 6">
    <name type="scientific">Shewanella algae</name>
    <dbReference type="NCBI Taxonomy" id="38313"/>
    <lineage>
        <taxon>Bacteria</taxon>
        <taxon>Pseudomonadati</taxon>
        <taxon>Pseudomonadota</taxon>
        <taxon>Gammaproteobacteria</taxon>
        <taxon>Alteromonadales</taxon>
        <taxon>Shewanellaceae</taxon>
        <taxon>Shewanella</taxon>
    </lineage>
</organism>
<dbReference type="SUPFAM" id="SSF53850">
    <property type="entry name" value="Periplasmic binding protein-like II"/>
    <property type="match status" value="1"/>
</dbReference>
<sequence length="264" mass="30652">MKKLLSSVLLGLSCLISAQASTLKIAFFDFAPYSFQEEGELKGVMVEMTRLACQRWEEGCQLKLWPNRRARQQMNSGETGAMGLAWADYRTSQYYFSVPLLQSEYGFFSLKALSLKQMQQLSDQRVAVFSPSNTHNALQKLNQELIRQQVPPMQVVTFPQSDELPLKMLARKRFDAYFVNRDVGRWYAGKQGIEGLDYLPSQPKTYYCLAFDIRHNDRQTIARFNRLLLELQQGEAWHQLLQRWQVEPAQWQPEQAQAMNIPLE</sequence>
<dbReference type="SMART" id="SM00062">
    <property type="entry name" value="PBPb"/>
    <property type="match status" value="1"/>
</dbReference>
<feature type="domain" description="Solute-binding protein family 3/N-terminal" evidence="4">
    <location>
        <begin position="22"/>
        <end position="248"/>
    </location>
</feature>
<evidence type="ECO:0000256" key="3">
    <source>
        <dbReference type="SAM" id="SignalP"/>
    </source>
</evidence>
<protein>
    <submittedName>
        <fullName evidence="5">Bacterial extracellular solute-binding proteins, family 3</fullName>
    </submittedName>
</protein>
<keyword evidence="2 3" id="KW-0732">Signal</keyword>
<dbReference type="PANTHER" id="PTHR35936">
    <property type="entry name" value="MEMBRANE-BOUND LYTIC MUREIN TRANSGLYCOSYLASE F"/>
    <property type="match status" value="1"/>
</dbReference>
<comment type="similarity">
    <text evidence="1">Belongs to the bacterial solute-binding protein 3 family.</text>
</comment>
<name>A0A379ZA03_9GAMM</name>
<dbReference type="Proteomes" id="UP000254069">
    <property type="component" value="Unassembled WGS sequence"/>
</dbReference>
<dbReference type="InterPro" id="IPR001638">
    <property type="entry name" value="Solute-binding_3/MltF_N"/>
</dbReference>
<dbReference type="Gene3D" id="3.40.190.10">
    <property type="entry name" value="Periplasmic binding protein-like II"/>
    <property type="match status" value="2"/>
</dbReference>
<keyword evidence="6" id="KW-1185">Reference proteome</keyword>
<evidence type="ECO:0000259" key="4">
    <source>
        <dbReference type="SMART" id="SM00062"/>
    </source>
</evidence>
<reference evidence="5 6" key="1">
    <citation type="submission" date="2018-06" db="EMBL/GenBank/DDBJ databases">
        <authorList>
            <consortium name="Pathogen Informatics"/>
            <person name="Doyle S."/>
        </authorList>
    </citation>
    <scope>NUCLEOTIDE SEQUENCE [LARGE SCALE GENOMIC DNA]</scope>
    <source>
        <strain evidence="5 6">NCTC10738</strain>
    </source>
</reference>
<dbReference type="EMBL" id="UGYO01000001">
    <property type="protein sequence ID" value="SUI57743.1"/>
    <property type="molecule type" value="Genomic_DNA"/>
</dbReference>
<feature type="chain" id="PRO_5016838155" evidence="3">
    <location>
        <begin position="21"/>
        <end position="264"/>
    </location>
</feature>
<evidence type="ECO:0000313" key="5">
    <source>
        <dbReference type="EMBL" id="SUI57743.1"/>
    </source>
</evidence>
<feature type="signal peptide" evidence="3">
    <location>
        <begin position="1"/>
        <end position="20"/>
    </location>
</feature>
<dbReference type="PANTHER" id="PTHR35936:SF25">
    <property type="entry name" value="ABC TRANSPORTER SUBSTRATE-BINDING PROTEIN"/>
    <property type="match status" value="1"/>
</dbReference>
<dbReference type="AlphaFoldDB" id="A0A379ZA03"/>
<dbReference type="Pfam" id="PF00497">
    <property type="entry name" value="SBP_bac_3"/>
    <property type="match status" value="1"/>
</dbReference>
<evidence type="ECO:0000256" key="1">
    <source>
        <dbReference type="ARBA" id="ARBA00010333"/>
    </source>
</evidence>
<evidence type="ECO:0000256" key="2">
    <source>
        <dbReference type="ARBA" id="ARBA00022729"/>
    </source>
</evidence>
<dbReference type="RefSeq" id="WP_082052759.1">
    <property type="nucleotide sequence ID" value="NZ_AP024613.1"/>
</dbReference>
<evidence type="ECO:0000313" key="6">
    <source>
        <dbReference type="Proteomes" id="UP000254069"/>
    </source>
</evidence>
<gene>
    <name evidence="5" type="ORF">NCTC10738_01318</name>
</gene>
<accession>A0A379ZA03</accession>
<proteinExistence type="inferred from homology"/>